<gene>
    <name evidence="3" type="ORF">M011DRAFT_486434</name>
</gene>
<dbReference type="EMBL" id="MU006572">
    <property type="protein sequence ID" value="KAF2747594.1"/>
    <property type="molecule type" value="Genomic_DNA"/>
</dbReference>
<accession>A0A6A6VD11</accession>
<dbReference type="Proteomes" id="UP000799440">
    <property type="component" value="Unassembled WGS sequence"/>
</dbReference>
<sequence>MQSIANRIAFRSAFRARPLLTTASRRKQHSMPLHPTHPDREREIAALKRGAQRNPELYVLFVVMSSAFALAGWHFSRHPTSASSERPVTKIPDTEPWHDRGAANGPYQFAPYGDLKNGARDAPSAINETIIPNVTLPKKLHERWNKYGKEGY</sequence>
<evidence type="ECO:0000313" key="4">
    <source>
        <dbReference type="Proteomes" id="UP000799440"/>
    </source>
</evidence>
<dbReference type="PANTHER" id="PTHR40466">
    <property type="entry name" value="EXPRESSED PROTEIN"/>
    <property type="match status" value="1"/>
</dbReference>
<keyword evidence="2" id="KW-0472">Membrane</keyword>
<keyword evidence="2" id="KW-0812">Transmembrane</keyword>
<dbReference type="AlphaFoldDB" id="A0A6A6VD11"/>
<keyword evidence="2" id="KW-1133">Transmembrane helix</keyword>
<organism evidence="3 4">
    <name type="scientific">Sporormia fimetaria CBS 119925</name>
    <dbReference type="NCBI Taxonomy" id="1340428"/>
    <lineage>
        <taxon>Eukaryota</taxon>
        <taxon>Fungi</taxon>
        <taxon>Dikarya</taxon>
        <taxon>Ascomycota</taxon>
        <taxon>Pezizomycotina</taxon>
        <taxon>Dothideomycetes</taxon>
        <taxon>Pleosporomycetidae</taxon>
        <taxon>Pleosporales</taxon>
        <taxon>Sporormiaceae</taxon>
        <taxon>Sporormia</taxon>
    </lineage>
</organism>
<dbReference type="PANTHER" id="PTHR40466:SF1">
    <property type="entry name" value="FUNGAL PROTEIN"/>
    <property type="match status" value="1"/>
</dbReference>
<feature type="transmembrane region" description="Helical" evidence="2">
    <location>
        <begin position="57"/>
        <end position="75"/>
    </location>
</feature>
<dbReference type="OrthoDB" id="3141857at2759"/>
<keyword evidence="4" id="KW-1185">Reference proteome</keyword>
<evidence type="ECO:0000256" key="2">
    <source>
        <dbReference type="SAM" id="Phobius"/>
    </source>
</evidence>
<proteinExistence type="predicted"/>
<protein>
    <submittedName>
        <fullName evidence="3">Uncharacterized protein</fullName>
    </submittedName>
</protein>
<dbReference type="InterPro" id="IPR039965">
    <property type="entry name" value="C3H7.08c"/>
</dbReference>
<feature type="region of interest" description="Disordered" evidence="1">
    <location>
        <begin position="78"/>
        <end position="102"/>
    </location>
</feature>
<reference evidence="3" key="1">
    <citation type="journal article" date="2020" name="Stud. Mycol.">
        <title>101 Dothideomycetes genomes: a test case for predicting lifestyles and emergence of pathogens.</title>
        <authorList>
            <person name="Haridas S."/>
            <person name="Albert R."/>
            <person name="Binder M."/>
            <person name="Bloem J."/>
            <person name="Labutti K."/>
            <person name="Salamov A."/>
            <person name="Andreopoulos B."/>
            <person name="Baker S."/>
            <person name="Barry K."/>
            <person name="Bills G."/>
            <person name="Bluhm B."/>
            <person name="Cannon C."/>
            <person name="Castanera R."/>
            <person name="Culley D."/>
            <person name="Daum C."/>
            <person name="Ezra D."/>
            <person name="Gonzalez J."/>
            <person name="Henrissat B."/>
            <person name="Kuo A."/>
            <person name="Liang C."/>
            <person name="Lipzen A."/>
            <person name="Lutzoni F."/>
            <person name="Magnuson J."/>
            <person name="Mondo S."/>
            <person name="Nolan M."/>
            <person name="Ohm R."/>
            <person name="Pangilinan J."/>
            <person name="Park H.-J."/>
            <person name="Ramirez L."/>
            <person name="Alfaro M."/>
            <person name="Sun H."/>
            <person name="Tritt A."/>
            <person name="Yoshinaga Y."/>
            <person name="Zwiers L.-H."/>
            <person name="Turgeon B."/>
            <person name="Goodwin S."/>
            <person name="Spatafora J."/>
            <person name="Crous P."/>
            <person name="Grigoriev I."/>
        </authorList>
    </citation>
    <scope>NUCLEOTIDE SEQUENCE</scope>
    <source>
        <strain evidence="3">CBS 119925</strain>
    </source>
</reference>
<name>A0A6A6VD11_9PLEO</name>
<evidence type="ECO:0000313" key="3">
    <source>
        <dbReference type="EMBL" id="KAF2747594.1"/>
    </source>
</evidence>
<feature type="compositionally biased region" description="Basic and acidic residues" evidence="1">
    <location>
        <begin position="92"/>
        <end position="101"/>
    </location>
</feature>
<evidence type="ECO:0000256" key="1">
    <source>
        <dbReference type="SAM" id="MobiDB-lite"/>
    </source>
</evidence>